<protein>
    <submittedName>
        <fullName evidence="2">Uncharacterized protein</fullName>
    </submittedName>
</protein>
<sequence>MGLPSPPPMSKDSKNQSPPSSKTGSTPASPRRIIRNNKDLRPRRTESPKPSEDPRRSLSGSKLASSTKSNISHYYVDLAYIPHHGNPHYSNVEFFKRVRARYYVLSGINPSKEVLNSLLEAKQCWEDKNLEVTIIPTYDTDTLGYWVATNEDILTKNKIDLAPSASRCTINLQDHETSCSAYRLEF</sequence>
<feature type="region of interest" description="Disordered" evidence="1">
    <location>
        <begin position="1"/>
        <end position="65"/>
    </location>
</feature>
<dbReference type="GO" id="GO:0005875">
    <property type="term" value="C:microtubule associated complex"/>
    <property type="evidence" value="ECO:0007669"/>
    <property type="project" value="TreeGrafter"/>
</dbReference>
<dbReference type="GO" id="GO:0031114">
    <property type="term" value="P:regulation of microtubule depolymerization"/>
    <property type="evidence" value="ECO:0007669"/>
    <property type="project" value="TreeGrafter"/>
</dbReference>
<evidence type="ECO:0000313" key="3">
    <source>
        <dbReference type="Proteomes" id="UP000014500"/>
    </source>
</evidence>
<dbReference type="GO" id="GO:0030425">
    <property type="term" value="C:dendrite"/>
    <property type="evidence" value="ECO:0007669"/>
    <property type="project" value="TreeGrafter"/>
</dbReference>
<dbReference type="GO" id="GO:0016358">
    <property type="term" value="P:dendrite development"/>
    <property type="evidence" value="ECO:0007669"/>
    <property type="project" value="TreeGrafter"/>
</dbReference>
<proteinExistence type="predicted"/>
<dbReference type="GO" id="GO:0000226">
    <property type="term" value="P:microtubule cytoskeleton organization"/>
    <property type="evidence" value="ECO:0007669"/>
    <property type="project" value="InterPro"/>
</dbReference>
<dbReference type="GO" id="GO:0045202">
    <property type="term" value="C:synapse"/>
    <property type="evidence" value="ECO:0007669"/>
    <property type="project" value="TreeGrafter"/>
</dbReference>
<reference evidence="2" key="2">
    <citation type="submission" date="2015-02" db="UniProtKB">
        <authorList>
            <consortium name="EnsemblMetazoa"/>
        </authorList>
    </citation>
    <scope>IDENTIFICATION</scope>
</reference>
<name>T1IZ70_STRMM</name>
<accession>T1IZ70</accession>
<feature type="compositionally biased region" description="Polar residues" evidence="1">
    <location>
        <begin position="15"/>
        <end position="28"/>
    </location>
</feature>
<dbReference type="GO" id="GO:0043025">
    <property type="term" value="C:neuronal cell body"/>
    <property type="evidence" value="ECO:0007669"/>
    <property type="project" value="TreeGrafter"/>
</dbReference>
<evidence type="ECO:0000256" key="1">
    <source>
        <dbReference type="SAM" id="MobiDB-lite"/>
    </source>
</evidence>
<dbReference type="EnsemblMetazoa" id="SMAR006542-RA">
    <property type="protein sequence ID" value="SMAR006542-PA"/>
    <property type="gene ID" value="SMAR006542"/>
</dbReference>
<dbReference type="eggNOG" id="KOG3592">
    <property type="taxonomic scope" value="Eukaryota"/>
</dbReference>
<feature type="compositionally biased region" description="Basic and acidic residues" evidence="1">
    <location>
        <begin position="36"/>
        <end position="56"/>
    </location>
</feature>
<dbReference type="OMA" id="IAHRIDF"/>
<dbReference type="GO" id="GO:0007409">
    <property type="term" value="P:axonogenesis"/>
    <property type="evidence" value="ECO:0007669"/>
    <property type="project" value="TreeGrafter"/>
</dbReference>
<dbReference type="PANTHER" id="PTHR13843:SF12">
    <property type="entry name" value="ATPASE F1_V1_A1 COMPLEX ALPHA_BETA SUBUNIT NUCLEOTIDE-BINDING DOMAIN-CONTAINING PROTEIN"/>
    <property type="match status" value="1"/>
</dbReference>
<dbReference type="Proteomes" id="UP000014500">
    <property type="component" value="Unassembled WGS sequence"/>
</dbReference>
<keyword evidence="3" id="KW-1185">Reference proteome</keyword>
<reference evidence="3" key="1">
    <citation type="submission" date="2011-05" db="EMBL/GenBank/DDBJ databases">
        <authorList>
            <person name="Richards S.R."/>
            <person name="Qu J."/>
            <person name="Jiang H."/>
            <person name="Jhangiani S.N."/>
            <person name="Agravi P."/>
            <person name="Goodspeed R."/>
            <person name="Gross S."/>
            <person name="Mandapat C."/>
            <person name="Jackson L."/>
            <person name="Mathew T."/>
            <person name="Pu L."/>
            <person name="Thornton R."/>
            <person name="Saada N."/>
            <person name="Wilczek-Boney K.B."/>
            <person name="Lee S."/>
            <person name="Kovar C."/>
            <person name="Wu Y."/>
            <person name="Scherer S.E."/>
            <person name="Worley K.C."/>
            <person name="Muzny D.M."/>
            <person name="Gibbs R."/>
        </authorList>
    </citation>
    <scope>NUCLEOTIDE SEQUENCE</scope>
    <source>
        <strain evidence="3">Brora</strain>
    </source>
</reference>
<dbReference type="EMBL" id="AFFK01020412">
    <property type="status" value="NOT_ANNOTATED_CDS"/>
    <property type="molecule type" value="Genomic_DNA"/>
</dbReference>
<evidence type="ECO:0000313" key="2">
    <source>
        <dbReference type="EnsemblMetazoa" id="SMAR006542-PA"/>
    </source>
</evidence>
<dbReference type="PANTHER" id="PTHR13843">
    <property type="entry name" value="MICROTUBULE-ASSOCIATED PROTEIN"/>
    <property type="match status" value="1"/>
</dbReference>
<dbReference type="GO" id="GO:0005829">
    <property type="term" value="C:cytosol"/>
    <property type="evidence" value="ECO:0007669"/>
    <property type="project" value="TreeGrafter"/>
</dbReference>
<dbReference type="InterPro" id="IPR036866">
    <property type="entry name" value="RibonucZ/Hydroxyglut_hydro"/>
</dbReference>
<organism evidence="2 3">
    <name type="scientific">Strigamia maritima</name>
    <name type="common">European centipede</name>
    <name type="synonym">Geophilus maritimus</name>
    <dbReference type="NCBI Taxonomy" id="126957"/>
    <lineage>
        <taxon>Eukaryota</taxon>
        <taxon>Metazoa</taxon>
        <taxon>Ecdysozoa</taxon>
        <taxon>Arthropoda</taxon>
        <taxon>Myriapoda</taxon>
        <taxon>Chilopoda</taxon>
        <taxon>Pleurostigmophora</taxon>
        <taxon>Geophilomorpha</taxon>
        <taxon>Linotaeniidae</taxon>
        <taxon>Strigamia</taxon>
    </lineage>
</organism>
<dbReference type="HOGENOM" id="CLU_1456210_0_0_1"/>
<dbReference type="GO" id="GO:0005874">
    <property type="term" value="C:microtubule"/>
    <property type="evidence" value="ECO:0007669"/>
    <property type="project" value="InterPro"/>
</dbReference>
<dbReference type="GO" id="GO:0008017">
    <property type="term" value="F:microtubule binding"/>
    <property type="evidence" value="ECO:0007669"/>
    <property type="project" value="InterPro"/>
</dbReference>
<dbReference type="GO" id="GO:0003779">
    <property type="term" value="F:actin binding"/>
    <property type="evidence" value="ECO:0007669"/>
    <property type="project" value="TreeGrafter"/>
</dbReference>
<dbReference type="InterPro" id="IPR026074">
    <property type="entry name" value="MAP1"/>
</dbReference>
<dbReference type="Gene3D" id="3.60.15.10">
    <property type="entry name" value="Ribonuclease Z/Hydroxyacylglutathione hydrolase-like"/>
    <property type="match status" value="1"/>
</dbReference>
<dbReference type="STRING" id="126957.T1IZ70"/>
<dbReference type="AlphaFoldDB" id="T1IZ70"/>